<evidence type="ECO:0000313" key="5">
    <source>
        <dbReference type="Proteomes" id="UP000321820"/>
    </source>
</evidence>
<evidence type="ECO:0000256" key="1">
    <source>
        <dbReference type="ARBA" id="ARBA00008635"/>
    </source>
</evidence>
<feature type="binding site" evidence="3">
    <location>
        <position position="175"/>
    </location>
    <ligand>
        <name>a divalent metal cation</name>
        <dbReference type="ChEBI" id="CHEBI:60240"/>
    </ligand>
</feature>
<name>A0A5B9EB54_9BACT</name>
<dbReference type="OrthoDB" id="9811413at2"/>
<comment type="similarity">
    <text evidence="1">Belongs to the DinB family.</text>
</comment>
<dbReference type="AlphaFoldDB" id="A0A5B9EB54"/>
<dbReference type="PANTHER" id="PTHR37302:SF3">
    <property type="entry name" value="DAMAGE-INDUCIBLE PROTEIN DINB"/>
    <property type="match status" value="1"/>
</dbReference>
<keyword evidence="2 3" id="KW-0479">Metal-binding</keyword>
<dbReference type="GO" id="GO:0046872">
    <property type="term" value="F:metal ion binding"/>
    <property type="evidence" value="ECO:0007669"/>
    <property type="project" value="UniProtKB-KW"/>
</dbReference>
<organism evidence="4 5">
    <name type="scientific">Terriglobus albidus</name>
    <dbReference type="NCBI Taxonomy" id="1592106"/>
    <lineage>
        <taxon>Bacteria</taxon>
        <taxon>Pseudomonadati</taxon>
        <taxon>Acidobacteriota</taxon>
        <taxon>Terriglobia</taxon>
        <taxon>Terriglobales</taxon>
        <taxon>Acidobacteriaceae</taxon>
        <taxon>Terriglobus</taxon>
    </lineage>
</organism>
<accession>A0A5B9EB54</accession>
<dbReference type="InterPro" id="IPR007837">
    <property type="entry name" value="DinB"/>
</dbReference>
<feature type="binding site" evidence="3">
    <location>
        <position position="88"/>
    </location>
    <ligand>
        <name>a divalent metal cation</name>
        <dbReference type="ChEBI" id="CHEBI:60240"/>
    </ligand>
</feature>
<dbReference type="InterPro" id="IPR034660">
    <property type="entry name" value="DinB/YfiT-like"/>
</dbReference>
<keyword evidence="5" id="KW-1185">Reference proteome</keyword>
<dbReference type="KEGG" id="talb:FTW19_13915"/>
<dbReference type="Pfam" id="PF05163">
    <property type="entry name" value="DinB"/>
    <property type="match status" value="1"/>
</dbReference>
<dbReference type="SUPFAM" id="SSF109854">
    <property type="entry name" value="DinB/YfiT-like putative metalloenzymes"/>
    <property type="match status" value="1"/>
</dbReference>
<dbReference type="Gene3D" id="1.20.120.450">
    <property type="entry name" value="dinb family like domain"/>
    <property type="match status" value="1"/>
</dbReference>
<evidence type="ECO:0000313" key="4">
    <source>
        <dbReference type="EMBL" id="QEE28999.1"/>
    </source>
</evidence>
<dbReference type="EMBL" id="CP042806">
    <property type="protein sequence ID" value="QEE28999.1"/>
    <property type="molecule type" value="Genomic_DNA"/>
</dbReference>
<protein>
    <submittedName>
        <fullName evidence="4">Damage-inducible protein DinB</fullName>
    </submittedName>
</protein>
<evidence type="ECO:0000256" key="3">
    <source>
        <dbReference type="PIRSR" id="PIRSR607837-1"/>
    </source>
</evidence>
<gene>
    <name evidence="4" type="ORF">FTW19_13915</name>
</gene>
<dbReference type="PANTHER" id="PTHR37302">
    <property type="entry name" value="SLR1116 PROTEIN"/>
    <property type="match status" value="1"/>
</dbReference>
<proteinExistence type="inferred from homology"/>
<sequence length="207" mass="24038">METRQLQAAASCCHRRAFRTAIHPVRFNLRRGFCSRLSLMTYDDLHLLIDYNYWARDRVLDAIGAITPEQFIRPVGNSFGSVRDTVAHICAAERIWLTRLKGEKLQGIQKSDRLPDVDAARKEWAELESEMREQLTRLGPEAVERAIEYQDLRGNDQSDVLWQMLQHMVNHGTYHRGQITTMLRQLGAAPPKSMDLISFYREQDRKP</sequence>
<dbReference type="Proteomes" id="UP000321820">
    <property type="component" value="Chromosome"/>
</dbReference>
<feature type="binding site" evidence="3">
    <location>
        <position position="171"/>
    </location>
    <ligand>
        <name>a divalent metal cation</name>
        <dbReference type="ChEBI" id="CHEBI:60240"/>
    </ligand>
</feature>
<evidence type="ECO:0000256" key="2">
    <source>
        <dbReference type="ARBA" id="ARBA00022723"/>
    </source>
</evidence>
<reference evidence="4 5" key="1">
    <citation type="submission" date="2019-08" db="EMBL/GenBank/DDBJ databases">
        <title>Complete genome sequence of Terriglobus albidus strain ORNL.</title>
        <authorList>
            <person name="Podar M."/>
        </authorList>
    </citation>
    <scope>NUCLEOTIDE SEQUENCE [LARGE SCALE GENOMIC DNA]</scope>
    <source>
        <strain evidence="4 5">ORNL</strain>
    </source>
</reference>